<reference evidence="4" key="1">
    <citation type="submission" date="2016-06" db="UniProtKB">
        <authorList>
            <consortium name="WormBaseParasite"/>
        </authorList>
    </citation>
    <scope>IDENTIFICATION</scope>
</reference>
<protein>
    <submittedName>
        <fullName evidence="4">PKD_channel domain-containing protein</fullName>
    </submittedName>
</protein>
<keyword evidence="1" id="KW-0472">Membrane</keyword>
<dbReference type="Proteomes" id="UP000272942">
    <property type="component" value="Unassembled WGS sequence"/>
</dbReference>
<proteinExistence type="predicted"/>
<dbReference type="AlphaFoldDB" id="A0A183ABY8"/>
<accession>A0A183ABY8</accession>
<evidence type="ECO:0000256" key="1">
    <source>
        <dbReference type="SAM" id="Phobius"/>
    </source>
</evidence>
<keyword evidence="3" id="KW-1185">Reference proteome</keyword>
<evidence type="ECO:0000313" key="3">
    <source>
        <dbReference type="Proteomes" id="UP000272942"/>
    </source>
</evidence>
<evidence type="ECO:0000313" key="2">
    <source>
        <dbReference type="EMBL" id="VDP72707.1"/>
    </source>
</evidence>
<reference evidence="2 3" key="2">
    <citation type="submission" date="2018-11" db="EMBL/GenBank/DDBJ databases">
        <authorList>
            <consortium name="Pathogen Informatics"/>
        </authorList>
    </citation>
    <scope>NUCLEOTIDE SEQUENCE [LARGE SCALE GENOMIC DNA]</scope>
    <source>
        <strain evidence="2 3">Egypt</strain>
    </source>
</reference>
<keyword evidence="1" id="KW-1133">Transmembrane helix</keyword>
<gene>
    <name evidence="2" type="ORF">ECPE_LOCUS4473</name>
</gene>
<keyword evidence="1" id="KW-0812">Transmembrane</keyword>
<sequence length="142" mass="16269">MEAISTKLTQTVDFGTYVISSLEQSVELLTFSKSVFSYSLSLSFGRSRQTFFSAAVSFAIHTYEVLYDRHHLLINSLDASMAQYVELTWFAWVLVMWVVFTFAVTVYYLVRYCWAGARYLCEKAGLLQNSSNVEPIEAEHLD</sequence>
<name>A0A183ABY8_9TREM</name>
<evidence type="ECO:0000313" key="4">
    <source>
        <dbReference type="WBParaSite" id="ECPE_0000448501-mRNA-1"/>
    </source>
</evidence>
<dbReference type="WBParaSite" id="ECPE_0000448501-mRNA-1">
    <property type="protein sequence ID" value="ECPE_0000448501-mRNA-1"/>
    <property type="gene ID" value="ECPE_0000448501"/>
</dbReference>
<feature type="transmembrane region" description="Helical" evidence="1">
    <location>
        <begin position="87"/>
        <end position="110"/>
    </location>
</feature>
<dbReference type="EMBL" id="UZAN01041335">
    <property type="protein sequence ID" value="VDP72707.1"/>
    <property type="molecule type" value="Genomic_DNA"/>
</dbReference>
<organism evidence="4">
    <name type="scientific">Echinostoma caproni</name>
    <dbReference type="NCBI Taxonomy" id="27848"/>
    <lineage>
        <taxon>Eukaryota</taxon>
        <taxon>Metazoa</taxon>
        <taxon>Spiralia</taxon>
        <taxon>Lophotrochozoa</taxon>
        <taxon>Platyhelminthes</taxon>
        <taxon>Trematoda</taxon>
        <taxon>Digenea</taxon>
        <taxon>Plagiorchiida</taxon>
        <taxon>Echinostomata</taxon>
        <taxon>Echinostomatoidea</taxon>
        <taxon>Echinostomatidae</taxon>
        <taxon>Echinostoma</taxon>
    </lineage>
</organism>